<dbReference type="InterPro" id="IPR029039">
    <property type="entry name" value="Flavoprotein-like_sf"/>
</dbReference>
<organism evidence="2 3">
    <name type="scientific">Alkalibacter rhizosphaerae</name>
    <dbReference type="NCBI Taxonomy" id="2815577"/>
    <lineage>
        <taxon>Bacteria</taxon>
        <taxon>Bacillati</taxon>
        <taxon>Bacillota</taxon>
        <taxon>Clostridia</taxon>
        <taxon>Eubacteriales</taxon>
        <taxon>Eubacteriaceae</taxon>
        <taxon>Alkalibacter</taxon>
    </lineage>
</organism>
<evidence type="ECO:0000313" key="2">
    <source>
        <dbReference type="EMBL" id="QSX09661.1"/>
    </source>
</evidence>
<evidence type="ECO:0000313" key="3">
    <source>
        <dbReference type="Proteomes" id="UP000663499"/>
    </source>
</evidence>
<dbReference type="InterPro" id="IPR026816">
    <property type="entry name" value="Flavodoxin_dom"/>
</dbReference>
<dbReference type="Pfam" id="PF12724">
    <property type="entry name" value="Flavodoxin_5"/>
    <property type="match status" value="1"/>
</dbReference>
<sequence length="159" mass="17607">MKILIVYCSNYRSNTARIAEAMATKVGGKAMPLAAVSDSSMDPGEYDLIGIGSGVYRESMSKKLFRAVEAWDLQEQNVFVFSTSGVGMKFYNNRLIRLLRTKRAKVMGSFACKGSFDAREFSDKKVFHWMGKQAQGHPDAKDIRDAESFAGQVLASVKS</sequence>
<evidence type="ECO:0000259" key="1">
    <source>
        <dbReference type="Pfam" id="PF12724"/>
    </source>
</evidence>
<dbReference type="Gene3D" id="3.40.50.360">
    <property type="match status" value="1"/>
</dbReference>
<keyword evidence="3" id="KW-1185">Reference proteome</keyword>
<reference evidence="2" key="1">
    <citation type="submission" date="2021-03" db="EMBL/GenBank/DDBJ databases">
        <title>Alkalibacter marinus sp. nov., isolated from tidal flat sediment.</title>
        <authorList>
            <person name="Namirimu T."/>
            <person name="Yang J.-A."/>
            <person name="Yang S.-H."/>
            <person name="Kim Y.-J."/>
            <person name="Kwon K.K."/>
        </authorList>
    </citation>
    <scope>NUCLEOTIDE SEQUENCE</scope>
    <source>
        <strain evidence="2">ES005</strain>
    </source>
</reference>
<proteinExistence type="predicted"/>
<gene>
    <name evidence="2" type="ORF">J0B03_05055</name>
</gene>
<dbReference type="KEGG" id="alka:J0B03_05055"/>
<dbReference type="Proteomes" id="UP000663499">
    <property type="component" value="Chromosome"/>
</dbReference>
<dbReference type="SUPFAM" id="SSF52218">
    <property type="entry name" value="Flavoproteins"/>
    <property type="match status" value="1"/>
</dbReference>
<name>A0A974XPK0_9FIRM</name>
<protein>
    <submittedName>
        <fullName evidence="2">Flavodoxin</fullName>
    </submittedName>
</protein>
<accession>A0A974XPK0</accession>
<feature type="domain" description="Flavodoxin" evidence="1">
    <location>
        <begin position="4"/>
        <end position="96"/>
    </location>
</feature>
<dbReference type="AlphaFoldDB" id="A0A974XPK0"/>
<dbReference type="EMBL" id="CP071444">
    <property type="protein sequence ID" value="QSX09661.1"/>
    <property type="molecule type" value="Genomic_DNA"/>
</dbReference>